<dbReference type="Proteomes" id="UP000660110">
    <property type="component" value="Unassembled WGS sequence"/>
</dbReference>
<feature type="transmembrane region" description="Helical" evidence="1">
    <location>
        <begin position="6"/>
        <end position="25"/>
    </location>
</feature>
<accession>A0A917EWW5</accession>
<reference evidence="2" key="1">
    <citation type="journal article" date="2014" name="Int. J. Syst. Evol. Microbiol.">
        <title>Complete genome sequence of Corynebacterium casei LMG S-19264T (=DSM 44701T), isolated from a smear-ripened cheese.</title>
        <authorList>
            <consortium name="US DOE Joint Genome Institute (JGI-PGF)"/>
            <person name="Walter F."/>
            <person name="Albersmeier A."/>
            <person name="Kalinowski J."/>
            <person name="Ruckert C."/>
        </authorList>
    </citation>
    <scope>NUCLEOTIDE SEQUENCE</scope>
    <source>
        <strain evidence="2">CGMCC 1.12153</strain>
    </source>
</reference>
<evidence type="ECO:0000256" key="1">
    <source>
        <dbReference type="SAM" id="Phobius"/>
    </source>
</evidence>
<comment type="caution">
    <text evidence="2">The sequence shown here is derived from an EMBL/GenBank/DDBJ whole genome shotgun (WGS) entry which is preliminary data.</text>
</comment>
<evidence type="ECO:0000313" key="2">
    <source>
        <dbReference type="EMBL" id="GGF28516.1"/>
    </source>
</evidence>
<sequence length="48" mass="5569">MENKHFLIITLILAVHCLILGFLVFQISILNDLLEDISITLKYINRNV</sequence>
<keyword evidence="1" id="KW-0472">Membrane</keyword>
<reference evidence="2" key="2">
    <citation type="submission" date="2020-09" db="EMBL/GenBank/DDBJ databases">
        <authorList>
            <person name="Sun Q."/>
            <person name="Zhou Y."/>
        </authorList>
    </citation>
    <scope>NUCLEOTIDE SEQUENCE</scope>
    <source>
        <strain evidence="2">CGMCC 1.12153</strain>
    </source>
</reference>
<organism evidence="2 3">
    <name type="scientific">Halobacillus andaensis</name>
    <dbReference type="NCBI Taxonomy" id="1176239"/>
    <lineage>
        <taxon>Bacteria</taxon>
        <taxon>Bacillati</taxon>
        <taxon>Bacillota</taxon>
        <taxon>Bacilli</taxon>
        <taxon>Bacillales</taxon>
        <taxon>Bacillaceae</taxon>
        <taxon>Halobacillus</taxon>
    </lineage>
</organism>
<gene>
    <name evidence="2" type="ORF">GCM10010954_29480</name>
</gene>
<dbReference type="EMBL" id="BMEL01000004">
    <property type="protein sequence ID" value="GGF28516.1"/>
    <property type="molecule type" value="Genomic_DNA"/>
</dbReference>
<keyword evidence="1" id="KW-0812">Transmembrane</keyword>
<evidence type="ECO:0000313" key="3">
    <source>
        <dbReference type="Proteomes" id="UP000660110"/>
    </source>
</evidence>
<keyword evidence="3" id="KW-1185">Reference proteome</keyword>
<proteinExistence type="predicted"/>
<name>A0A917EWW5_HALAA</name>
<keyword evidence="1" id="KW-1133">Transmembrane helix</keyword>
<protein>
    <submittedName>
        <fullName evidence="2">Uncharacterized protein</fullName>
    </submittedName>
</protein>
<dbReference type="AlphaFoldDB" id="A0A917EWW5"/>